<evidence type="ECO:0000313" key="13">
    <source>
        <dbReference type="EMBL" id="MBB3891246.1"/>
    </source>
</evidence>
<protein>
    <recommendedName>
        <fullName evidence="11 12">4-hydroxybenzoate octaprenyltransferase</fullName>
        <ecNumber evidence="11 12">2.5.1.39</ecNumber>
    </recommendedName>
    <alternativeName>
        <fullName evidence="11">4-HB polyprenyltransferase</fullName>
    </alternativeName>
</protein>
<evidence type="ECO:0000256" key="7">
    <source>
        <dbReference type="ARBA" id="ARBA00022688"/>
    </source>
</evidence>
<dbReference type="Pfam" id="PF01040">
    <property type="entry name" value="UbiA"/>
    <property type="match status" value="1"/>
</dbReference>
<keyword evidence="14" id="KW-1185">Reference proteome</keyword>
<dbReference type="InterPro" id="IPR044878">
    <property type="entry name" value="UbiA_sf"/>
</dbReference>
<evidence type="ECO:0000256" key="4">
    <source>
        <dbReference type="ARBA" id="ARBA00022475"/>
    </source>
</evidence>
<keyword evidence="11" id="KW-0460">Magnesium</keyword>
<dbReference type="FunFam" id="1.20.120.1780:FF:000001">
    <property type="entry name" value="4-hydroxybenzoate octaprenyltransferase"/>
    <property type="match status" value="1"/>
</dbReference>
<feature type="transmembrane region" description="Helical" evidence="11">
    <location>
        <begin position="132"/>
        <end position="150"/>
    </location>
</feature>
<gene>
    <name evidence="11" type="primary">ubiA</name>
    <name evidence="13" type="ORF">GGQ61_001963</name>
</gene>
<dbReference type="Proteomes" id="UP000530564">
    <property type="component" value="Unassembled WGS sequence"/>
</dbReference>
<dbReference type="FunFam" id="1.10.357.140:FF:000008">
    <property type="entry name" value="4-hydroxybenzoate octaprenyltransferase"/>
    <property type="match status" value="1"/>
</dbReference>
<dbReference type="RefSeq" id="WP_183771940.1">
    <property type="nucleotide sequence ID" value="NZ_JACIDK010000002.1"/>
</dbReference>
<dbReference type="EMBL" id="JACIDK010000002">
    <property type="protein sequence ID" value="MBB3891246.1"/>
    <property type="molecule type" value="Genomic_DNA"/>
</dbReference>
<comment type="cofactor">
    <cofactor evidence="1 11">
        <name>Mg(2+)</name>
        <dbReference type="ChEBI" id="CHEBI:18420"/>
    </cofactor>
</comment>
<evidence type="ECO:0000256" key="8">
    <source>
        <dbReference type="ARBA" id="ARBA00022692"/>
    </source>
</evidence>
<dbReference type="CDD" id="cd13959">
    <property type="entry name" value="PT_UbiA_COQ2"/>
    <property type="match status" value="1"/>
</dbReference>
<feature type="transmembrane region" description="Helical" evidence="11">
    <location>
        <begin position="162"/>
        <end position="186"/>
    </location>
</feature>
<dbReference type="AlphaFoldDB" id="A0A839ZY07"/>
<feature type="transmembrane region" description="Helical" evidence="11">
    <location>
        <begin position="206"/>
        <end position="228"/>
    </location>
</feature>
<evidence type="ECO:0000256" key="9">
    <source>
        <dbReference type="ARBA" id="ARBA00022989"/>
    </source>
</evidence>
<evidence type="ECO:0000256" key="11">
    <source>
        <dbReference type="HAMAP-Rule" id="MF_01635"/>
    </source>
</evidence>
<comment type="pathway">
    <text evidence="11">Cofactor biosynthesis; ubiquinone biosynthesis.</text>
</comment>
<keyword evidence="9 11" id="KW-1133">Transmembrane helix</keyword>
<dbReference type="HAMAP" id="MF_01635">
    <property type="entry name" value="UbiA"/>
    <property type="match status" value="1"/>
</dbReference>
<dbReference type="GO" id="GO:0006744">
    <property type="term" value="P:ubiquinone biosynthetic process"/>
    <property type="evidence" value="ECO:0007669"/>
    <property type="project" value="UniProtKB-UniRule"/>
</dbReference>
<sequence>MTAQLPDAAPSNWVDRHAPAALQPWLKLGRFDRPAGIWLLMLPGWQGAALAAAMDGKLPEPLLLAKIFIGAALMRAAGCAFNDIVDRDFDAKVARTAMRPVASGQISVAQAWGFIVVCSLVSLGLLLSMTPLAVGLGVASLALVAGYPFMKRITWWPQAWLGLTFNWGALLGFAAATGSVSAYGWLAAQAGGVVPAEQLEIGRLTLAAALLYASGIFWTLGYDTIYAIQDLEDDALAGIKSSTRRLGANVQKGVLAFYVLSFALALAAAWAGGLGPLFLPLAALFGMHLSRQAARIDINDGPLALALFKSNHLAGLLLFLALAAGAWKGPVAGF</sequence>
<keyword evidence="6 11" id="KW-0808">Transferase</keyword>
<feature type="transmembrane region" description="Helical" evidence="11">
    <location>
        <begin position="306"/>
        <end position="327"/>
    </location>
</feature>
<dbReference type="InterPro" id="IPR000537">
    <property type="entry name" value="UbiA_prenyltransferase"/>
</dbReference>
<dbReference type="EC" id="2.5.1.39" evidence="11 12"/>
<comment type="function">
    <text evidence="11">Catalyzes the prenylation of para-hydroxybenzoate (PHB) with an all-trans polyprenyl group. Mediates the second step in the final reaction sequence of ubiquinone-8 (UQ-8) biosynthesis, which is the condensation of the polyisoprenoid side chain with PHB, generating the first membrane-bound Q intermediate 3-octaprenyl-4-hydroxybenzoate.</text>
</comment>
<dbReference type="Gene3D" id="1.10.357.140">
    <property type="entry name" value="UbiA prenyltransferase"/>
    <property type="match status" value="1"/>
</dbReference>
<accession>A0A839ZY07</accession>
<dbReference type="InterPro" id="IPR030470">
    <property type="entry name" value="UbiA_prenylTrfase_CS"/>
</dbReference>
<evidence type="ECO:0000256" key="12">
    <source>
        <dbReference type="NCBIfam" id="TIGR01474"/>
    </source>
</evidence>
<dbReference type="GO" id="GO:0005886">
    <property type="term" value="C:plasma membrane"/>
    <property type="evidence" value="ECO:0007669"/>
    <property type="project" value="UniProtKB-SubCell"/>
</dbReference>
<keyword evidence="10 11" id="KW-0472">Membrane</keyword>
<comment type="catalytic activity">
    <reaction evidence="11">
        <text>all-trans-octaprenyl diphosphate + 4-hydroxybenzoate = 4-hydroxy-3-(all-trans-octaprenyl)benzoate + diphosphate</text>
        <dbReference type="Rhea" id="RHEA:27782"/>
        <dbReference type="ChEBI" id="CHEBI:1617"/>
        <dbReference type="ChEBI" id="CHEBI:17879"/>
        <dbReference type="ChEBI" id="CHEBI:33019"/>
        <dbReference type="ChEBI" id="CHEBI:57711"/>
        <dbReference type="EC" id="2.5.1.39"/>
    </reaction>
</comment>
<dbReference type="GO" id="GO:0008412">
    <property type="term" value="F:4-hydroxybenzoate polyprenyltransferase activity"/>
    <property type="evidence" value="ECO:0007669"/>
    <property type="project" value="UniProtKB-UniRule"/>
</dbReference>
<organism evidence="13 14">
    <name type="scientific">Phenylobacterium haematophilum</name>
    <dbReference type="NCBI Taxonomy" id="98513"/>
    <lineage>
        <taxon>Bacteria</taxon>
        <taxon>Pseudomonadati</taxon>
        <taxon>Pseudomonadota</taxon>
        <taxon>Alphaproteobacteria</taxon>
        <taxon>Caulobacterales</taxon>
        <taxon>Caulobacteraceae</taxon>
        <taxon>Phenylobacterium</taxon>
    </lineage>
</organism>
<evidence type="ECO:0000256" key="10">
    <source>
        <dbReference type="ARBA" id="ARBA00023136"/>
    </source>
</evidence>
<evidence type="ECO:0000256" key="3">
    <source>
        <dbReference type="ARBA" id="ARBA00005985"/>
    </source>
</evidence>
<reference evidence="13 14" key="1">
    <citation type="submission" date="2020-08" db="EMBL/GenBank/DDBJ databases">
        <title>Genomic Encyclopedia of Type Strains, Phase IV (KMG-IV): sequencing the most valuable type-strain genomes for metagenomic binning, comparative biology and taxonomic classification.</title>
        <authorList>
            <person name="Goeker M."/>
        </authorList>
    </citation>
    <scope>NUCLEOTIDE SEQUENCE [LARGE SCALE GENOMIC DNA]</scope>
    <source>
        <strain evidence="13 14">DSM 21793</strain>
    </source>
</reference>
<dbReference type="InterPro" id="IPR006370">
    <property type="entry name" value="HB_polyprenyltransferase-like"/>
</dbReference>
<evidence type="ECO:0000256" key="6">
    <source>
        <dbReference type="ARBA" id="ARBA00022679"/>
    </source>
</evidence>
<comment type="caution">
    <text evidence="13">The sequence shown here is derived from an EMBL/GenBank/DDBJ whole genome shotgun (WGS) entry which is preliminary data.</text>
</comment>
<dbReference type="PANTHER" id="PTHR11048:SF28">
    <property type="entry name" value="4-HYDROXYBENZOATE POLYPRENYLTRANSFERASE, MITOCHONDRIAL"/>
    <property type="match status" value="1"/>
</dbReference>
<proteinExistence type="inferred from homology"/>
<evidence type="ECO:0000256" key="1">
    <source>
        <dbReference type="ARBA" id="ARBA00001946"/>
    </source>
</evidence>
<evidence type="ECO:0000313" key="14">
    <source>
        <dbReference type="Proteomes" id="UP000530564"/>
    </source>
</evidence>
<keyword evidence="5 11" id="KW-0997">Cell inner membrane</keyword>
<comment type="subcellular location">
    <subcellularLocation>
        <location evidence="11">Cell inner membrane</location>
        <topology evidence="11">Multi-pass membrane protein</topology>
    </subcellularLocation>
    <subcellularLocation>
        <location evidence="2">Membrane</location>
        <topology evidence="2">Multi-pass membrane protein</topology>
    </subcellularLocation>
</comment>
<keyword evidence="4 11" id="KW-1003">Cell membrane</keyword>
<evidence type="ECO:0000256" key="5">
    <source>
        <dbReference type="ARBA" id="ARBA00022519"/>
    </source>
</evidence>
<dbReference type="Gene3D" id="1.20.120.1780">
    <property type="entry name" value="UbiA prenyltransferase"/>
    <property type="match status" value="1"/>
</dbReference>
<dbReference type="NCBIfam" id="TIGR01474">
    <property type="entry name" value="ubiA_proteo"/>
    <property type="match status" value="1"/>
</dbReference>
<evidence type="ECO:0000256" key="2">
    <source>
        <dbReference type="ARBA" id="ARBA00004141"/>
    </source>
</evidence>
<dbReference type="UniPathway" id="UPA00232"/>
<comment type="similarity">
    <text evidence="3 11">Belongs to the UbiA prenyltransferase family.</text>
</comment>
<keyword evidence="8 11" id="KW-0812">Transmembrane</keyword>
<keyword evidence="7 11" id="KW-0831">Ubiquinone biosynthesis</keyword>
<name>A0A839ZY07_9CAUL</name>
<dbReference type="PROSITE" id="PS00943">
    <property type="entry name" value="UBIA"/>
    <property type="match status" value="1"/>
</dbReference>
<feature type="transmembrane region" description="Helical" evidence="11">
    <location>
        <begin position="106"/>
        <end position="126"/>
    </location>
</feature>
<dbReference type="PANTHER" id="PTHR11048">
    <property type="entry name" value="PRENYLTRANSFERASES"/>
    <property type="match status" value="1"/>
</dbReference>
<dbReference type="InterPro" id="IPR039653">
    <property type="entry name" value="Prenyltransferase"/>
</dbReference>